<dbReference type="InterPro" id="IPR027417">
    <property type="entry name" value="P-loop_NTPase"/>
</dbReference>
<dbReference type="GO" id="GO:0003697">
    <property type="term" value="F:single-stranded DNA binding"/>
    <property type="evidence" value="ECO:0007669"/>
    <property type="project" value="TreeGrafter"/>
</dbReference>
<proteinExistence type="inferred from homology"/>
<sequence length="284" mass="33120">NALNEKKLELQQAMREYQRNAITLDSKREQLQRCLNAPESMKEEENELRKNLRKTAEKRSGMVIKFQNLLEESMELFNRRSIATLKYIQASSDLIDLDTKSQQQNDALKQAQTRYNEVDKLFNQAKEEARKLHDECNSDDKDEVDELLKEMTLEDLEDAVTSERTRAEMQFAVDSRVIEIYDQRKAEIESLRARLEIKTSHSSNLANEMKSLREKWEPKLNVLIKDISNTFSEAFDRIGCAGEVRVSTHDDYNKWGIDILVKFRDNEKLQILNAQRQSGGVSKL</sequence>
<dbReference type="PANTHER" id="PTHR45916">
    <property type="entry name" value="STRUCTURAL MAINTENANCE OF CHROMOSOMES PROTEIN 5"/>
    <property type="match status" value="1"/>
</dbReference>
<dbReference type="EMBL" id="FR775432">
    <property type="protein sequence ID" value="CBY93774.1"/>
    <property type="molecule type" value="Genomic_DNA"/>
</dbReference>
<accession>G0LNZ5</accession>
<feature type="coiled-coil region" evidence="4">
    <location>
        <begin position="108"/>
        <end position="135"/>
    </location>
</feature>
<evidence type="ECO:0000313" key="5">
    <source>
        <dbReference type="EMBL" id="CBY93774.1"/>
    </source>
</evidence>
<evidence type="ECO:0000256" key="2">
    <source>
        <dbReference type="ARBA" id="ARBA00018687"/>
    </source>
</evidence>
<name>G0LNZ5_9GLOM</name>
<dbReference type="GO" id="GO:0000724">
    <property type="term" value="P:double-strand break repair via homologous recombination"/>
    <property type="evidence" value="ECO:0007669"/>
    <property type="project" value="TreeGrafter"/>
</dbReference>
<protein>
    <recommendedName>
        <fullName evidence="2">Structural maintenance of chromosomes protein 5</fullName>
    </recommendedName>
</protein>
<comment type="similarity">
    <text evidence="1">Belongs to the SMC family. SMC5 subfamily.</text>
</comment>
<dbReference type="GO" id="GO:0030915">
    <property type="term" value="C:Smc5-Smc6 complex"/>
    <property type="evidence" value="ECO:0007669"/>
    <property type="project" value="TreeGrafter"/>
</dbReference>
<organism evidence="5">
    <name type="scientific">Oehlia diaphana</name>
    <dbReference type="NCBI Taxonomy" id="118614"/>
    <lineage>
        <taxon>Eukaryota</taxon>
        <taxon>Fungi</taxon>
        <taxon>Fungi incertae sedis</taxon>
        <taxon>Mucoromycota</taxon>
        <taxon>Glomeromycotina</taxon>
        <taxon>Glomeromycetes</taxon>
        <taxon>Glomerales</taxon>
        <taxon>Glomeraceae</taxon>
        <taxon>Oehlia</taxon>
    </lineage>
</organism>
<evidence type="ECO:0000256" key="4">
    <source>
        <dbReference type="SAM" id="Coils"/>
    </source>
</evidence>
<dbReference type="PANTHER" id="PTHR45916:SF1">
    <property type="entry name" value="STRUCTURAL MAINTENANCE OF CHROMOSOMES PROTEIN 5"/>
    <property type="match status" value="1"/>
</dbReference>
<gene>
    <name evidence="5" type="primary">smc5</name>
</gene>
<keyword evidence="3 4" id="KW-0175">Coiled coil</keyword>
<evidence type="ECO:0000256" key="1">
    <source>
        <dbReference type="ARBA" id="ARBA00010171"/>
    </source>
</evidence>
<reference evidence="5" key="1">
    <citation type="journal article" date="2011" name="Genome Biol. Evol.">
        <title>Conserved meiotic machinery in Glomus spp., a putatively ancient asexual fungal lineage.</title>
        <authorList>
            <person name="Halary S."/>
            <person name="Malik S.B."/>
            <person name="Lildhar L."/>
            <person name="Slamovits C.H."/>
            <person name="Hijri M."/>
            <person name="Corradi N."/>
        </authorList>
    </citation>
    <scope>NUCLEOTIDE SEQUENCE</scope>
</reference>
<feature type="non-terminal residue" evidence="5">
    <location>
        <position position="1"/>
    </location>
</feature>
<dbReference type="AlphaFoldDB" id="G0LNZ5"/>
<dbReference type="GO" id="GO:0005634">
    <property type="term" value="C:nucleus"/>
    <property type="evidence" value="ECO:0007669"/>
    <property type="project" value="TreeGrafter"/>
</dbReference>
<dbReference type="Gene3D" id="3.40.50.300">
    <property type="entry name" value="P-loop containing nucleotide triphosphate hydrolases"/>
    <property type="match status" value="1"/>
</dbReference>
<evidence type="ECO:0000256" key="3">
    <source>
        <dbReference type="ARBA" id="ARBA00023054"/>
    </source>
</evidence>